<dbReference type="FunCoup" id="A0A2G5EYN6">
    <property type="interactions" value="2591"/>
</dbReference>
<evidence type="ECO:0000313" key="16">
    <source>
        <dbReference type="Proteomes" id="UP000230069"/>
    </source>
</evidence>
<protein>
    <recommendedName>
        <fullName evidence="12">RNA polymerase II subunit B1 CTD phosphatase RPAP2 homolog</fullName>
        <ecNumber evidence="12">3.1.3.16</ecNumber>
    </recommendedName>
</protein>
<dbReference type="AlphaFoldDB" id="A0A2G5EYN6"/>
<gene>
    <name evidence="15" type="ORF">AQUCO_00300399v1</name>
</gene>
<organism evidence="15 16">
    <name type="scientific">Aquilegia coerulea</name>
    <name type="common">Rocky mountain columbine</name>
    <dbReference type="NCBI Taxonomy" id="218851"/>
    <lineage>
        <taxon>Eukaryota</taxon>
        <taxon>Viridiplantae</taxon>
        <taxon>Streptophyta</taxon>
        <taxon>Embryophyta</taxon>
        <taxon>Tracheophyta</taxon>
        <taxon>Spermatophyta</taxon>
        <taxon>Magnoliopsida</taxon>
        <taxon>Ranunculales</taxon>
        <taxon>Ranunculaceae</taxon>
        <taxon>Thalictroideae</taxon>
        <taxon>Aquilegia</taxon>
    </lineage>
</organism>
<dbReference type="PROSITE" id="PS51479">
    <property type="entry name" value="ZF_RTR1"/>
    <property type="match status" value="1"/>
</dbReference>
<dbReference type="InterPro" id="IPR039693">
    <property type="entry name" value="Rtr1/RPAP2"/>
</dbReference>
<keyword evidence="3 12" id="KW-0479">Metal-binding</keyword>
<keyword evidence="7 12" id="KW-0904">Protein phosphatase</keyword>
<evidence type="ECO:0000256" key="5">
    <source>
        <dbReference type="ARBA" id="ARBA00022801"/>
    </source>
</evidence>
<evidence type="ECO:0000256" key="11">
    <source>
        <dbReference type="PROSITE-ProRule" id="PRU00812"/>
    </source>
</evidence>
<dbReference type="GO" id="GO:0008420">
    <property type="term" value="F:RNA polymerase II CTD heptapeptide repeat phosphatase activity"/>
    <property type="evidence" value="ECO:0007669"/>
    <property type="project" value="UniProtKB-UniRule"/>
</dbReference>
<evidence type="ECO:0000256" key="8">
    <source>
        <dbReference type="ARBA" id="ARBA00023242"/>
    </source>
</evidence>
<evidence type="ECO:0000256" key="4">
    <source>
        <dbReference type="ARBA" id="ARBA00022771"/>
    </source>
</evidence>
<sequence length="652" mass="72370">MVKNESITVKEAVHKLQLSLLEGIHNESQLFAAGSLVSKSDYEDIVIERSISNHCGYPLCNNSLPSNRPRKGHYRISLKEHKVYDLNETYMYCSTDCVVNSRTFSEFLQPERCDVSSSDKINEILKLFGDSNGLGKKEELGFSDLKIEEKLDVKMGQMSLEEWIGPSNAIEGYVPVIDRSTKPSESSSSSKHHKSESKSKSARQKTDKSKLVNDLDFTSTIIVGDQFNAPELSSSDSKLKDYRLKLEELEKDKFKNLKVSSGPVQSGSELKELNEAMSNLSVESQFGIPEMLYDSAENVSNTVANKSKRELSIEKKAELNEASLKSSMKCSDTKKLRRSVTWADEEKTSSTSNNKICEVREMSDAPKIAETLSSLNVEDDIGSIRLESAEACALALSQAAEAVASGEVDVTNAVSEAGIVILPQPHETDNYSHEDENMTEIDSVPLRWPKKPGVLNSEVFGPEDSWYDPPPEGFSLNLSPFATMYMAVFGWTTSSSLAYIYGQDESSHEEFSLVNGRDYPYKIVLSDGRSSEIKLAMAGCLGRALPELATYLKLKTPISTIEKEVGHLMNTMSFVDALPSFKQKQWLVIAILFIDALSVCRIPGVAPLMRSARIQLQKVFYDGQVSGEEYEIMKDLLIPLGRVPQFYAQSGA</sequence>
<feature type="domain" description="RTR1-type" evidence="14">
    <location>
        <begin position="32"/>
        <end position="117"/>
    </location>
</feature>
<dbReference type="PANTHER" id="PTHR14732:SF0">
    <property type="entry name" value="RNA POLYMERASE II SUBUNIT B1 CTD PHOSPHATASE RPAP2-RELATED"/>
    <property type="match status" value="1"/>
</dbReference>
<dbReference type="EMBL" id="KZ305020">
    <property type="protein sequence ID" value="PIA60839.1"/>
    <property type="molecule type" value="Genomic_DNA"/>
</dbReference>
<keyword evidence="4 12" id="KW-0863">Zinc-finger</keyword>
<comment type="subcellular location">
    <subcellularLocation>
        <location evidence="1 12">Nucleus</location>
    </subcellularLocation>
</comment>
<dbReference type="EC" id="3.1.3.16" evidence="12"/>
<evidence type="ECO:0000256" key="1">
    <source>
        <dbReference type="ARBA" id="ARBA00004123"/>
    </source>
</evidence>
<evidence type="ECO:0000256" key="3">
    <source>
        <dbReference type="ARBA" id="ARBA00022723"/>
    </source>
</evidence>
<dbReference type="GO" id="GO:0005737">
    <property type="term" value="C:cytoplasm"/>
    <property type="evidence" value="ECO:0007669"/>
    <property type="project" value="TreeGrafter"/>
</dbReference>
<feature type="region of interest" description="Disordered" evidence="13">
    <location>
        <begin position="179"/>
        <end position="209"/>
    </location>
</feature>
<dbReference type="GO" id="GO:0005634">
    <property type="term" value="C:nucleus"/>
    <property type="evidence" value="ECO:0007669"/>
    <property type="project" value="UniProtKB-SubCell"/>
</dbReference>
<evidence type="ECO:0000259" key="14">
    <source>
        <dbReference type="PROSITE" id="PS51479"/>
    </source>
</evidence>
<keyword evidence="6 12" id="KW-0862">Zinc</keyword>
<dbReference type="GO" id="GO:0008270">
    <property type="term" value="F:zinc ion binding"/>
    <property type="evidence" value="ECO:0007669"/>
    <property type="project" value="UniProtKB-KW"/>
</dbReference>
<comment type="similarity">
    <text evidence="2 11 12">Belongs to the RPAP2 family.</text>
</comment>
<dbReference type="InParanoid" id="A0A2G5EYN6"/>
<name>A0A2G5EYN6_AQUCA</name>
<dbReference type="InterPro" id="IPR038534">
    <property type="entry name" value="Rtr1/RPAP2_sf"/>
</dbReference>
<accession>A0A2G5EYN6</accession>
<evidence type="ECO:0000256" key="6">
    <source>
        <dbReference type="ARBA" id="ARBA00022833"/>
    </source>
</evidence>
<evidence type="ECO:0000256" key="9">
    <source>
        <dbReference type="ARBA" id="ARBA00047761"/>
    </source>
</evidence>
<keyword evidence="8 12" id="KW-0539">Nucleus</keyword>
<feature type="compositionally biased region" description="Basic and acidic residues" evidence="13">
    <location>
        <begin position="196"/>
        <end position="209"/>
    </location>
</feature>
<dbReference type="Pfam" id="PF04181">
    <property type="entry name" value="RPAP2_Rtr1"/>
    <property type="match status" value="1"/>
</dbReference>
<dbReference type="Proteomes" id="UP000230069">
    <property type="component" value="Unassembled WGS sequence"/>
</dbReference>
<proteinExistence type="inferred from homology"/>
<dbReference type="OrthoDB" id="2590500at2759"/>
<dbReference type="STRING" id="218851.A0A2G5EYN6"/>
<evidence type="ECO:0000313" key="15">
    <source>
        <dbReference type="EMBL" id="PIA60839.1"/>
    </source>
</evidence>
<reference evidence="15 16" key="1">
    <citation type="submission" date="2017-09" db="EMBL/GenBank/DDBJ databases">
        <title>WGS assembly of Aquilegia coerulea Goldsmith.</title>
        <authorList>
            <person name="Hodges S."/>
            <person name="Kramer E."/>
            <person name="Nordborg M."/>
            <person name="Tomkins J."/>
            <person name="Borevitz J."/>
            <person name="Derieg N."/>
            <person name="Yan J."/>
            <person name="Mihaltcheva S."/>
            <person name="Hayes R.D."/>
            <person name="Rokhsar D."/>
        </authorList>
    </citation>
    <scope>NUCLEOTIDE SEQUENCE [LARGE SCALE GENOMIC DNA]</scope>
    <source>
        <strain evidence="16">cv. Goldsmith</strain>
    </source>
</reference>
<comment type="catalytic activity">
    <reaction evidence="10 12">
        <text>O-phospho-L-threonyl-[protein] + H2O = L-threonyl-[protein] + phosphate</text>
        <dbReference type="Rhea" id="RHEA:47004"/>
        <dbReference type="Rhea" id="RHEA-COMP:11060"/>
        <dbReference type="Rhea" id="RHEA-COMP:11605"/>
        <dbReference type="ChEBI" id="CHEBI:15377"/>
        <dbReference type="ChEBI" id="CHEBI:30013"/>
        <dbReference type="ChEBI" id="CHEBI:43474"/>
        <dbReference type="ChEBI" id="CHEBI:61977"/>
        <dbReference type="EC" id="3.1.3.16"/>
    </reaction>
</comment>
<dbReference type="Gene3D" id="1.25.40.820">
    <property type="match status" value="1"/>
</dbReference>
<evidence type="ECO:0000256" key="13">
    <source>
        <dbReference type="SAM" id="MobiDB-lite"/>
    </source>
</evidence>
<dbReference type="GO" id="GO:0043175">
    <property type="term" value="F:RNA polymerase core enzyme binding"/>
    <property type="evidence" value="ECO:0007669"/>
    <property type="project" value="UniProtKB-UniRule"/>
</dbReference>
<evidence type="ECO:0000256" key="7">
    <source>
        <dbReference type="ARBA" id="ARBA00022912"/>
    </source>
</evidence>
<evidence type="ECO:0000256" key="10">
    <source>
        <dbReference type="ARBA" id="ARBA00048336"/>
    </source>
</evidence>
<dbReference type="PANTHER" id="PTHR14732">
    <property type="entry name" value="RNA POLYMERASE II SUBUNIT B1 CTD PHOSPHATASE RPAP2-RELATED"/>
    <property type="match status" value="1"/>
</dbReference>
<keyword evidence="5 12" id="KW-0378">Hydrolase</keyword>
<comment type="catalytic activity">
    <reaction evidence="9 12">
        <text>O-phospho-L-seryl-[protein] + H2O = L-seryl-[protein] + phosphate</text>
        <dbReference type="Rhea" id="RHEA:20629"/>
        <dbReference type="Rhea" id="RHEA-COMP:9863"/>
        <dbReference type="Rhea" id="RHEA-COMP:11604"/>
        <dbReference type="ChEBI" id="CHEBI:15377"/>
        <dbReference type="ChEBI" id="CHEBI:29999"/>
        <dbReference type="ChEBI" id="CHEBI:43474"/>
        <dbReference type="ChEBI" id="CHEBI:83421"/>
        <dbReference type="EC" id="3.1.3.16"/>
    </reaction>
</comment>
<evidence type="ECO:0000256" key="2">
    <source>
        <dbReference type="ARBA" id="ARBA00005676"/>
    </source>
</evidence>
<keyword evidence="16" id="KW-1185">Reference proteome</keyword>
<evidence type="ECO:0000256" key="12">
    <source>
        <dbReference type="RuleBase" id="RU367080"/>
    </source>
</evidence>
<dbReference type="InterPro" id="IPR007308">
    <property type="entry name" value="Rtr1/RPAP2_dom"/>
</dbReference>
<comment type="function">
    <text evidence="12">Putative RNA polymerase II subunit B1 C-terminal domain (CTD) phosphatase involved in RNA polymerase II transcription regulation.</text>
</comment>